<dbReference type="Proteomes" id="UP001648503">
    <property type="component" value="Unassembled WGS sequence"/>
</dbReference>
<sequence length="240" mass="26700">MLARMDALWTARKAIRIGILVDTHPFSVDHCILCNQQLLSTSIAHLVVECEQVAGHRIQSGLVPAIQKSRLRLLGRALDPGVENVYTWLCGGVLNGEADLNQRWFSQKRPHQQDQQHNQYQNQYKYHQQTTHHIQPSEQPFKYPRPPPQFQSGQASMHSSNMHPKGPQFDEYAGHSRDAFVVTSSQALGGADWSADCSLGDSGGGDEGTARISPGLQSHQPQSGDMFDPLSGMDWHGKKI</sequence>
<feature type="region of interest" description="Disordered" evidence="1">
    <location>
        <begin position="125"/>
        <end position="171"/>
    </location>
</feature>
<name>A0ABQ8EV52_9FUNG</name>
<organism evidence="2 3">
    <name type="scientific">Batrachochytrium salamandrivorans</name>
    <dbReference type="NCBI Taxonomy" id="1357716"/>
    <lineage>
        <taxon>Eukaryota</taxon>
        <taxon>Fungi</taxon>
        <taxon>Fungi incertae sedis</taxon>
        <taxon>Chytridiomycota</taxon>
        <taxon>Chytridiomycota incertae sedis</taxon>
        <taxon>Chytridiomycetes</taxon>
        <taxon>Rhizophydiales</taxon>
        <taxon>Rhizophydiales incertae sedis</taxon>
        <taxon>Batrachochytrium</taxon>
    </lineage>
</organism>
<evidence type="ECO:0000256" key="1">
    <source>
        <dbReference type="SAM" id="MobiDB-lite"/>
    </source>
</evidence>
<protein>
    <recommendedName>
        <fullName evidence="4">Reverse transcriptase zinc-binding domain-containing protein</fullName>
    </recommendedName>
</protein>
<gene>
    <name evidence="2" type="ORF">BASA50_000234</name>
</gene>
<dbReference type="EMBL" id="JAFCIX010000570">
    <property type="protein sequence ID" value="KAH6586870.1"/>
    <property type="molecule type" value="Genomic_DNA"/>
</dbReference>
<evidence type="ECO:0000313" key="3">
    <source>
        <dbReference type="Proteomes" id="UP001648503"/>
    </source>
</evidence>
<feature type="compositionally biased region" description="Low complexity" evidence="1">
    <location>
        <begin position="125"/>
        <end position="134"/>
    </location>
</feature>
<comment type="caution">
    <text evidence="2">The sequence shown here is derived from an EMBL/GenBank/DDBJ whole genome shotgun (WGS) entry which is preliminary data.</text>
</comment>
<accession>A0ABQ8EV52</accession>
<reference evidence="2 3" key="1">
    <citation type="submission" date="2021-02" db="EMBL/GenBank/DDBJ databases">
        <title>Variation within the Batrachochytrium salamandrivorans European outbreak.</title>
        <authorList>
            <person name="Kelly M."/>
            <person name="Pasmans F."/>
            <person name="Shea T.P."/>
            <person name="Munoz J.F."/>
            <person name="Carranza S."/>
            <person name="Cuomo C.A."/>
            <person name="Martel A."/>
        </authorList>
    </citation>
    <scope>NUCLEOTIDE SEQUENCE [LARGE SCALE GENOMIC DNA]</scope>
    <source>
        <strain evidence="2 3">AMFP18/2</strain>
    </source>
</reference>
<keyword evidence="3" id="KW-1185">Reference proteome</keyword>
<feature type="region of interest" description="Disordered" evidence="1">
    <location>
        <begin position="198"/>
        <end position="240"/>
    </location>
</feature>
<evidence type="ECO:0000313" key="2">
    <source>
        <dbReference type="EMBL" id="KAH6586870.1"/>
    </source>
</evidence>
<proteinExistence type="predicted"/>
<evidence type="ECO:0008006" key="4">
    <source>
        <dbReference type="Google" id="ProtNLM"/>
    </source>
</evidence>
<feature type="compositionally biased region" description="Polar residues" evidence="1">
    <location>
        <begin position="150"/>
        <end position="162"/>
    </location>
</feature>